<dbReference type="PANTHER" id="PTHR13847:SF281">
    <property type="entry name" value="FAD DEPENDENT OXIDOREDUCTASE DOMAIN-CONTAINING PROTEIN"/>
    <property type="match status" value="1"/>
</dbReference>
<proteinExistence type="predicted"/>
<keyword evidence="4" id="KW-1185">Reference proteome</keyword>
<sequence length="442" mass="47188">MTRIFPDYTYGPGPRAKCWWDETIAAPDWPTFEGEARVDVAIVGGGFTGINAALRLAGAGLSVTVLEAGPPGFGASGRNGGFCCLGGGKISNAALTRQFGAEGRRAYRAAEMAAIEHVAAQLKLFGIDADTHSKGETVLAHNDRAASHFIKEAASVAEDYGVEPGIHSAQDLTSMGMATSAARGGLSIPLGFALNPRKYLFGIVDAAIAAGATLAAHSRVTSIAPEGDGHVLRTEQGRLRADRVIIATNGYSSEDLPGWLAARYMPAQSSVLVTRPLTQAELEAQGWTSHQMAYDSRNLLHYFRLMPDNRMLFGMRGGILSSPRVEKLSLQRVRQDFDAMFPAWSDVESPFGWSGMVCLARNRTPYIGPVPGRPGLFAAMAYHGNGVAMGSYAGHMVAGDLLNQDADAVPAAMRRPMGRFPFGRFRRVVVPAAYLAMKVADL</sequence>
<organism evidence="3 4">
    <name type="scientific">Marinibacterium profundimaris</name>
    <dbReference type="NCBI Taxonomy" id="1679460"/>
    <lineage>
        <taxon>Bacteria</taxon>
        <taxon>Pseudomonadati</taxon>
        <taxon>Pseudomonadota</taxon>
        <taxon>Alphaproteobacteria</taxon>
        <taxon>Rhodobacterales</taxon>
        <taxon>Paracoccaceae</taxon>
        <taxon>Marinibacterium</taxon>
    </lineage>
</organism>
<evidence type="ECO:0000313" key="4">
    <source>
        <dbReference type="Proteomes" id="UP000215377"/>
    </source>
</evidence>
<dbReference type="InterPro" id="IPR006076">
    <property type="entry name" value="FAD-dep_OxRdtase"/>
</dbReference>
<dbReference type="AlphaFoldDB" id="A0A225NNC1"/>
<feature type="domain" description="FAD dependent oxidoreductase" evidence="2">
    <location>
        <begin position="39"/>
        <end position="398"/>
    </location>
</feature>
<dbReference type="GO" id="GO:0005737">
    <property type="term" value="C:cytoplasm"/>
    <property type="evidence" value="ECO:0007669"/>
    <property type="project" value="TreeGrafter"/>
</dbReference>
<keyword evidence="1" id="KW-0560">Oxidoreductase</keyword>
<reference evidence="3 4" key="1">
    <citation type="submission" date="2013-04" db="EMBL/GenBank/DDBJ databases">
        <title>Oceanicola sp. 22II1-22F33 Genome Sequencing.</title>
        <authorList>
            <person name="Lai Q."/>
            <person name="Li G."/>
            <person name="Shao Z."/>
        </authorList>
    </citation>
    <scope>NUCLEOTIDE SEQUENCE [LARGE SCALE GENOMIC DNA]</scope>
    <source>
        <strain evidence="3 4">22II1-22F33</strain>
    </source>
</reference>
<dbReference type="GO" id="GO:0016491">
    <property type="term" value="F:oxidoreductase activity"/>
    <property type="evidence" value="ECO:0007669"/>
    <property type="project" value="UniProtKB-KW"/>
</dbReference>
<dbReference type="Pfam" id="PF01266">
    <property type="entry name" value="DAO"/>
    <property type="match status" value="1"/>
</dbReference>
<evidence type="ECO:0000313" key="3">
    <source>
        <dbReference type="EMBL" id="OWU75872.1"/>
    </source>
</evidence>
<protein>
    <submittedName>
        <fullName evidence="3">FAD-dependent oxidoreductase</fullName>
    </submittedName>
</protein>
<evidence type="ECO:0000256" key="1">
    <source>
        <dbReference type="ARBA" id="ARBA00023002"/>
    </source>
</evidence>
<gene>
    <name evidence="3" type="ORF">ATO3_06720</name>
</gene>
<dbReference type="Proteomes" id="UP000215377">
    <property type="component" value="Unassembled WGS sequence"/>
</dbReference>
<dbReference type="RefSeq" id="WP_088649057.1">
    <property type="nucleotide sequence ID" value="NZ_AQQR01000002.1"/>
</dbReference>
<accession>A0A225NNC1</accession>
<dbReference type="Gene3D" id="3.30.9.10">
    <property type="entry name" value="D-Amino Acid Oxidase, subunit A, domain 2"/>
    <property type="match status" value="1"/>
</dbReference>
<dbReference type="SUPFAM" id="SSF51905">
    <property type="entry name" value="FAD/NAD(P)-binding domain"/>
    <property type="match status" value="1"/>
</dbReference>
<dbReference type="PANTHER" id="PTHR13847">
    <property type="entry name" value="SARCOSINE DEHYDROGENASE-RELATED"/>
    <property type="match status" value="1"/>
</dbReference>
<comment type="caution">
    <text evidence="3">The sequence shown here is derived from an EMBL/GenBank/DDBJ whole genome shotgun (WGS) entry which is preliminary data.</text>
</comment>
<dbReference type="OrthoDB" id="9806601at2"/>
<evidence type="ECO:0000259" key="2">
    <source>
        <dbReference type="Pfam" id="PF01266"/>
    </source>
</evidence>
<dbReference type="EMBL" id="AQQR01000002">
    <property type="protein sequence ID" value="OWU75872.1"/>
    <property type="molecule type" value="Genomic_DNA"/>
</dbReference>
<dbReference type="Gene3D" id="3.50.50.60">
    <property type="entry name" value="FAD/NAD(P)-binding domain"/>
    <property type="match status" value="1"/>
</dbReference>
<name>A0A225NNC1_9RHOB</name>
<dbReference type="InterPro" id="IPR036188">
    <property type="entry name" value="FAD/NAD-bd_sf"/>
</dbReference>